<accession>A0AAP2DJI4</accession>
<reference evidence="2 3" key="1">
    <citation type="submission" date="2021-05" db="EMBL/GenBank/DDBJ databases">
        <title>A Polyphasic approach of four new species of the genus Ohtaekwangia: Ohtaekwangia histidinii sp. nov., Ohtaekwangia cretensis sp. nov., Ohtaekwangia indiensis sp. nov., Ohtaekwangia reichenbachii sp. nov. from diverse environment.</title>
        <authorList>
            <person name="Octaviana S."/>
        </authorList>
    </citation>
    <scope>NUCLEOTIDE SEQUENCE [LARGE SCALE GENOMIC DNA]</scope>
    <source>
        <strain evidence="2 3">PWU4</strain>
    </source>
</reference>
<sequence length="173" mass="18905">MRKHINSFGSMILFATLVAAWASCADEEAPGFSPSIDLKATYSFKLTPPTGGTVQYNLTDITRQASKEGADRWIFLLKGKDKTTKSEVYISGLAGTRDSYLNIFIAPAAGASSFYKDCNNFTCQATAGKDTKGSFVQMNYTNQCVTPTLASERSMTIVQCQVELSPITFYVQD</sequence>
<evidence type="ECO:0000313" key="2">
    <source>
        <dbReference type="EMBL" id="MBT1697445.1"/>
    </source>
</evidence>
<evidence type="ECO:0008006" key="4">
    <source>
        <dbReference type="Google" id="ProtNLM"/>
    </source>
</evidence>
<evidence type="ECO:0000256" key="1">
    <source>
        <dbReference type="SAM" id="SignalP"/>
    </source>
</evidence>
<proteinExistence type="predicted"/>
<organism evidence="2 3">
    <name type="scientific">Chryseosolibacter histidini</name>
    <dbReference type="NCBI Taxonomy" id="2782349"/>
    <lineage>
        <taxon>Bacteria</taxon>
        <taxon>Pseudomonadati</taxon>
        <taxon>Bacteroidota</taxon>
        <taxon>Cytophagia</taxon>
        <taxon>Cytophagales</taxon>
        <taxon>Chryseotaleaceae</taxon>
        <taxon>Chryseosolibacter</taxon>
    </lineage>
</organism>
<dbReference type="Proteomes" id="UP001319200">
    <property type="component" value="Unassembled WGS sequence"/>
</dbReference>
<feature type="chain" id="PRO_5042813024" description="Lipoprotein" evidence="1">
    <location>
        <begin position="26"/>
        <end position="173"/>
    </location>
</feature>
<dbReference type="EMBL" id="JAHESF010000009">
    <property type="protein sequence ID" value="MBT1697445.1"/>
    <property type="molecule type" value="Genomic_DNA"/>
</dbReference>
<dbReference type="PROSITE" id="PS51257">
    <property type="entry name" value="PROKAR_LIPOPROTEIN"/>
    <property type="match status" value="1"/>
</dbReference>
<dbReference type="RefSeq" id="WP_254163315.1">
    <property type="nucleotide sequence ID" value="NZ_JAHESF010000009.1"/>
</dbReference>
<comment type="caution">
    <text evidence="2">The sequence shown here is derived from an EMBL/GenBank/DDBJ whole genome shotgun (WGS) entry which is preliminary data.</text>
</comment>
<gene>
    <name evidence="2" type="ORF">KK083_11195</name>
</gene>
<evidence type="ECO:0000313" key="3">
    <source>
        <dbReference type="Proteomes" id="UP001319200"/>
    </source>
</evidence>
<feature type="signal peptide" evidence="1">
    <location>
        <begin position="1"/>
        <end position="25"/>
    </location>
</feature>
<name>A0AAP2DJI4_9BACT</name>
<keyword evidence="1" id="KW-0732">Signal</keyword>
<protein>
    <recommendedName>
        <fullName evidence="4">Lipoprotein</fullName>
    </recommendedName>
</protein>
<dbReference type="AlphaFoldDB" id="A0AAP2DJI4"/>
<keyword evidence="3" id="KW-1185">Reference proteome</keyword>